<dbReference type="AlphaFoldDB" id="A0A4Y2W1D7"/>
<protein>
    <submittedName>
        <fullName evidence="1">Uncharacterized protein</fullName>
    </submittedName>
</protein>
<accession>A0A4Y2W1D7</accession>
<organism evidence="1 2">
    <name type="scientific">Araneus ventricosus</name>
    <name type="common">Orbweaver spider</name>
    <name type="synonym">Epeira ventricosa</name>
    <dbReference type="NCBI Taxonomy" id="182803"/>
    <lineage>
        <taxon>Eukaryota</taxon>
        <taxon>Metazoa</taxon>
        <taxon>Ecdysozoa</taxon>
        <taxon>Arthropoda</taxon>
        <taxon>Chelicerata</taxon>
        <taxon>Arachnida</taxon>
        <taxon>Araneae</taxon>
        <taxon>Araneomorphae</taxon>
        <taxon>Entelegynae</taxon>
        <taxon>Araneoidea</taxon>
        <taxon>Araneidae</taxon>
        <taxon>Araneus</taxon>
    </lineage>
</organism>
<name>A0A4Y2W1D7_ARAVE</name>
<keyword evidence="2" id="KW-1185">Reference proteome</keyword>
<gene>
    <name evidence="1" type="ORF">AVEN_161094_1</name>
</gene>
<dbReference type="EMBL" id="BGPR01053875">
    <property type="protein sequence ID" value="GBO30681.1"/>
    <property type="molecule type" value="Genomic_DNA"/>
</dbReference>
<proteinExistence type="predicted"/>
<evidence type="ECO:0000313" key="1">
    <source>
        <dbReference type="EMBL" id="GBO30681.1"/>
    </source>
</evidence>
<evidence type="ECO:0000313" key="2">
    <source>
        <dbReference type="Proteomes" id="UP000499080"/>
    </source>
</evidence>
<reference evidence="1 2" key="1">
    <citation type="journal article" date="2019" name="Sci. Rep.">
        <title>Orb-weaving spider Araneus ventricosus genome elucidates the spidroin gene catalogue.</title>
        <authorList>
            <person name="Kono N."/>
            <person name="Nakamura H."/>
            <person name="Ohtoshi R."/>
            <person name="Moran D.A.P."/>
            <person name="Shinohara A."/>
            <person name="Yoshida Y."/>
            <person name="Fujiwara M."/>
            <person name="Mori M."/>
            <person name="Tomita M."/>
            <person name="Arakawa K."/>
        </authorList>
    </citation>
    <scope>NUCLEOTIDE SEQUENCE [LARGE SCALE GENOMIC DNA]</scope>
</reference>
<dbReference type="Proteomes" id="UP000499080">
    <property type="component" value="Unassembled WGS sequence"/>
</dbReference>
<sequence>MDGSKIGTVWSEALLISWSSLSVNVQLKRCSAAHRSCFASARMFRDYRRTECKVVQHLAFSDKWRNFSCSLRRQSTWFPNDWPPRSPDSNHLNFQFGKFPVRPCLWRRHVDLPELNVLQRFLGINRSLVNSAFIADI</sequence>
<comment type="caution">
    <text evidence="1">The sequence shown here is derived from an EMBL/GenBank/DDBJ whole genome shotgun (WGS) entry which is preliminary data.</text>
</comment>